<name>W0V7B7_9BURK</name>
<gene>
    <name evidence="1" type="ORF">GJA_3154</name>
</gene>
<dbReference type="EMBL" id="HG322949">
    <property type="protein sequence ID" value="CDG83776.1"/>
    <property type="molecule type" value="Genomic_DNA"/>
</dbReference>
<accession>W0V7B7</accession>
<reference evidence="1 2" key="1">
    <citation type="journal article" date="2015" name="Genome Announc.">
        <title>Genome Sequence of Mushroom Soft-Rot Pathogen Janthinobacterium agaricidamnosum.</title>
        <authorList>
            <person name="Graupner K."/>
            <person name="Lackner G."/>
            <person name="Hertweck C."/>
        </authorList>
    </citation>
    <scope>NUCLEOTIDE SEQUENCE [LARGE SCALE GENOMIC DNA]</scope>
    <source>
        <strain evidence="2">NBRC 102515 / DSM 9628</strain>
    </source>
</reference>
<dbReference type="PATRIC" id="fig|1349767.4.peg.4950"/>
<proteinExistence type="predicted"/>
<dbReference type="KEGG" id="jag:GJA_3154"/>
<dbReference type="AlphaFoldDB" id="W0V7B7"/>
<dbReference type="STRING" id="1349767.GJA_3154"/>
<evidence type="ECO:0000313" key="1">
    <source>
        <dbReference type="EMBL" id="CDG83776.1"/>
    </source>
</evidence>
<evidence type="ECO:0000313" key="2">
    <source>
        <dbReference type="Proteomes" id="UP000027604"/>
    </source>
</evidence>
<sequence>MQESWDVFEKSMPNEIKDFNGHKDPRFLEKLKMDDENYLKESILKLKKLKESRP</sequence>
<dbReference type="HOGENOM" id="CLU_3044241_0_0_4"/>
<protein>
    <submittedName>
        <fullName evidence="1">Uncharacterized protein</fullName>
    </submittedName>
</protein>
<organism evidence="1 2">
    <name type="scientific">Janthinobacterium agaricidamnosum NBRC 102515 = DSM 9628</name>
    <dbReference type="NCBI Taxonomy" id="1349767"/>
    <lineage>
        <taxon>Bacteria</taxon>
        <taxon>Pseudomonadati</taxon>
        <taxon>Pseudomonadota</taxon>
        <taxon>Betaproteobacteria</taxon>
        <taxon>Burkholderiales</taxon>
        <taxon>Oxalobacteraceae</taxon>
        <taxon>Janthinobacterium</taxon>
    </lineage>
</organism>
<dbReference type="Proteomes" id="UP000027604">
    <property type="component" value="Chromosome I"/>
</dbReference>
<keyword evidence="2" id="KW-1185">Reference proteome</keyword>